<sequence length="238" mass="26772">MNNTHYSQFPPEYGFKPDLMPAGQSMNQTEAQTQEQREPGMKLVAYGGKYAFQCQQSNTIAGWQTIQFESAPKSSSSPSDRTYNWSKKIAFQITDTELPLLVAVLLGFLPAIRFDLHGPEKNKWLEIINQGPNFYIKSGMGSTLHSAPVTLVDASMFGLLALNQYTANFPLLSSDAVLASVKMLARQSFENKTYKIPKEPQKSGYHHQGAWYLTLLSNWLFCMQSGWFMHSLSHKICG</sequence>
<name>A0AAJ6K5R8_PRORE</name>
<geneLocation type="plasmid" evidence="2 3">
    <name>p15628A_320</name>
</geneLocation>
<proteinExistence type="predicted"/>
<reference evidence="2" key="1">
    <citation type="submission" date="2023-04" db="EMBL/GenBank/DDBJ databases">
        <title>Co-integrate Col3M blaNDM-1-harbouring plasmids in clinical Providencia rettgeri isolates from Argentina.</title>
        <authorList>
            <person name="de Belder D."/>
            <person name="Martino F."/>
            <person name="Tijet N."/>
            <person name="Melano R.G."/>
            <person name="Faccone D."/>
            <person name="de Mendieta J.M."/>
            <person name="Rapoport M."/>
            <person name="Albornoz E."/>
            <person name="Petroni A."/>
            <person name="Tuduri E."/>
            <person name="Derdoy L."/>
            <person name="Cogut S."/>
            <person name="Errecalde L."/>
            <person name="Pasteran F."/>
            <person name="Corso A."/>
            <person name="Gomez S.A."/>
        </authorList>
    </citation>
    <scope>NUCLEOTIDE SEQUENCE</scope>
    <source>
        <strain evidence="2">PreM15628</strain>
        <plasmid evidence="2">p15628A_320</plasmid>
    </source>
</reference>
<evidence type="ECO:0000313" key="2">
    <source>
        <dbReference type="EMBL" id="WHT95881.1"/>
    </source>
</evidence>
<protein>
    <submittedName>
        <fullName evidence="2">Uncharacterized protein</fullName>
    </submittedName>
</protein>
<organism evidence="2 3">
    <name type="scientific">Providencia rettgeri</name>
    <dbReference type="NCBI Taxonomy" id="587"/>
    <lineage>
        <taxon>Bacteria</taxon>
        <taxon>Pseudomonadati</taxon>
        <taxon>Pseudomonadota</taxon>
        <taxon>Gammaproteobacteria</taxon>
        <taxon>Enterobacterales</taxon>
        <taxon>Morganellaceae</taxon>
        <taxon>Providencia</taxon>
    </lineage>
</organism>
<keyword evidence="2" id="KW-0614">Plasmid</keyword>
<dbReference type="AlphaFoldDB" id="A0AAJ6K5R8"/>
<accession>A0AAJ6K5R8</accession>
<evidence type="ECO:0000256" key="1">
    <source>
        <dbReference type="SAM" id="MobiDB-lite"/>
    </source>
</evidence>
<evidence type="ECO:0000313" key="3">
    <source>
        <dbReference type="Proteomes" id="UP000682358"/>
    </source>
</evidence>
<gene>
    <name evidence="2" type="ORF">KOF27_20415</name>
</gene>
<dbReference type="Proteomes" id="UP000682358">
    <property type="component" value="Plasmid p15628A_320"/>
</dbReference>
<feature type="compositionally biased region" description="Polar residues" evidence="1">
    <location>
        <begin position="24"/>
        <end position="34"/>
    </location>
</feature>
<feature type="region of interest" description="Disordered" evidence="1">
    <location>
        <begin position="1"/>
        <end position="36"/>
    </location>
</feature>
<dbReference type="EMBL" id="CP123373">
    <property type="protein sequence ID" value="WHT95881.1"/>
    <property type="molecule type" value="Genomic_DNA"/>
</dbReference>